<dbReference type="PANTHER" id="PTHR30529">
    <property type="entry name" value="CYTOCHROME B561"/>
    <property type="match status" value="1"/>
</dbReference>
<evidence type="ECO:0000256" key="2">
    <source>
        <dbReference type="ARBA" id="ARBA00022448"/>
    </source>
</evidence>
<evidence type="ECO:0000313" key="14">
    <source>
        <dbReference type="EMBL" id="OBB22868.1"/>
    </source>
</evidence>
<evidence type="ECO:0000256" key="5">
    <source>
        <dbReference type="ARBA" id="ARBA00022692"/>
    </source>
</evidence>
<organism evidence="14 15">
    <name type="scientific">Mycolicibacterium peregrinum</name>
    <name type="common">Mycobacterium peregrinum</name>
    <dbReference type="NCBI Taxonomy" id="43304"/>
    <lineage>
        <taxon>Bacteria</taxon>
        <taxon>Bacillati</taxon>
        <taxon>Actinomycetota</taxon>
        <taxon>Actinomycetes</taxon>
        <taxon>Mycobacteriales</taxon>
        <taxon>Mycobacteriaceae</taxon>
        <taxon>Mycolicibacterium</taxon>
    </lineage>
</organism>
<keyword evidence="2" id="KW-0813">Transport</keyword>
<comment type="similarity">
    <text evidence="11">Belongs to the cytochrome b561 family.</text>
</comment>
<dbReference type="GO" id="GO:0046872">
    <property type="term" value="F:metal ion binding"/>
    <property type="evidence" value="ECO:0007669"/>
    <property type="project" value="UniProtKB-KW"/>
</dbReference>
<proteinExistence type="inferred from homology"/>
<comment type="caution">
    <text evidence="14">The sequence shown here is derived from an EMBL/GenBank/DDBJ whole genome shotgun (WGS) entry which is preliminary data.</text>
</comment>
<dbReference type="SUPFAM" id="SSF81342">
    <property type="entry name" value="Transmembrane di-heme cytochromes"/>
    <property type="match status" value="1"/>
</dbReference>
<keyword evidence="5 12" id="KW-0812">Transmembrane</keyword>
<comment type="subcellular location">
    <subcellularLocation>
        <location evidence="1">Cell membrane</location>
        <topology evidence="1">Multi-pass membrane protein</topology>
    </subcellularLocation>
</comment>
<evidence type="ECO:0000259" key="13">
    <source>
        <dbReference type="Pfam" id="PF01292"/>
    </source>
</evidence>
<evidence type="ECO:0000256" key="11">
    <source>
        <dbReference type="ARBA" id="ARBA00037975"/>
    </source>
</evidence>
<evidence type="ECO:0000256" key="4">
    <source>
        <dbReference type="ARBA" id="ARBA00022617"/>
    </source>
</evidence>
<feature type="domain" description="Cytochrome b561 bacterial/Ni-hydrogenase" evidence="13">
    <location>
        <begin position="11"/>
        <end position="180"/>
    </location>
</feature>
<accession>A0A1A0QLR4</accession>
<feature type="transmembrane region" description="Helical" evidence="12">
    <location>
        <begin position="146"/>
        <end position="167"/>
    </location>
</feature>
<gene>
    <name evidence="14" type="ORF">A5792_04810</name>
</gene>
<evidence type="ECO:0000256" key="3">
    <source>
        <dbReference type="ARBA" id="ARBA00022475"/>
    </source>
</evidence>
<protein>
    <submittedName>
        <fullName evidence="14">Cytochrome B</fullName>
    </submittedName>
</protein>
<evidence type="ECO:0000256" key="12">
    <source>
        <dbReference type="SAM" id="Phobius"/>
    </source>
</evidence>
<dbReference type="EMBL" id="LZSO01000048">
    <property type="protein sequence ID" value="OBB22868.1"/>
    <property type="molecule type" value="Genomic_DNA"/>
</dbReference>
<dbReference type="RefSeq" id="WP_064937088.1">
    <property type="nucleotide sequence ID" value="NZ_LZSO01000048.1"/>
</dbReference>
<name>A0A1A0QLR4_MYCPR</name>
<evidence type="ECO:0000313" key="15">
    <source>
        <dbReference type="Proteomes" id="UP000093902"/>
    </source>
</evidence>
<evidence type="ECO:0000256" key="10">
    <source>
        <dbReference type="ARBA" id="ARBA00023136"/>
    </source>
</evidence>
<keyword evidence="9" id="KW-0408">Iron</keyword>
<reference evidence="15" key="1">
    <citation type="submission" date="2016-06" db="EMBL/GenBank/DDBJ databases">
        <authorList>
            <person name="Sutton G."/>
            <person name="Brinkac L."/>
            <person name="Sanka R."/>
            <person name="Adams M."/>
            <person name="Lau E."/>
            <person name="Mehaffy C."/>
            <person name="Tameris M."/>
            <person name="Hatherill M."/>
            <person name="Hanekom W."/>
            <person name="Mahomed H."/>
            <person name="Mcshane H."/>
        </authorList>
    </citation>
    <scope>NUCLEOTIDE SEQUENCE [LARGE SCALE GENOMIC DNA]</scope>
    <source>
        <strain evidence="15">852002-51209_SCH5440388</strain>
    </source>
</reference>
<evidence type="ECO:0000256" key="6">
    <source>
        <dbReference type="ARBA" id="ARBA00022723"/>
    </source>
</evidence>
<keyword evidence="4" id="KW-0349">Heme</keyword>
<keyword evidence="8 12" id="KW-1133">Transmembrane helix</keyword>
<dbReference type="GO" id="GO:0020037">
    <property type="term" value="F:heme binding"/>
    <property type="evidence" value="ECO:0007669"/>
    <property type="project" value="TreeGrafter"/>
</dbReference>
<dbReference type="Gene3D" id="1.20.950.20">
    <property type="entry name" value="Transmembrane di-heme cytochromes, Chain C"/>
    <property type="match status" value="1"/>
</dbReference>
<dbReference type="OrthoDB" id="8589936at2"/>
<dbReference type="PANTHER" id="PTHR30529:SF6">
    <property type="entry name" value="BLL0291 PROTEIN"/>
    <property type="match status" value="1"/>
</dbReference>
<dbReference type="InterPro" id="IPR016174">
    <property type="entry name" value="Di-haem_cyt_TM"/>
</dbReference>
<dbReference type="InterPro" id="IPR052168">
    <property type="entry name" value="Cytochrome_b561_oxidase"/>
</dbReference>
<dbReference type="Proteomes" id="UP000093902">
    <property type="component" value="Unassembled WGS sequence"/>
</dbReference>
<sequence length="191" mass="20209">MIASAIRSGSRYALGTRVLHWLAAVLVFSTLVAGFDLANSLADYAVLLSVHKVLGALVFVVFVIRVLNRFADHGPALPATVGGVERIAVVGSELAMYALLLAQPLLGWAMLSASGVPVVLGGALRLPPIAPVDAELFGLLRDAHSVVAYALVAIIAAHVSAVLLHTLTLRDGMLRRMTFGGDEPLELRRRT</sequence>
<feature type="transmembrane region" description="Helical" evidence="12">
    <location>
        <begin position="44"/>
        <end position="67"/>
    </location>
</feature>
<dbReference type="GO" id="GO:0022904">
    <property type="term" value="P:respiratory electron transport chain"/>
    <property type="evidence" value="ECO:0007669"/>
    <property type="project" value="InterPro"/>
</dbReference>
<evidence type="ECO:0000256" key="9">
    <source>
        <dbReference type="ARBA" id="ARBA00023004"/>
    </source>
</evidence>
<keyword evidence="10 12" id="KW-0472">Membrane</keyword>
<feature type="transmembrane region" description="Helical" evidence="12">
    <location>
        <begin position="21"/>
        <end position="38"/>
    </location>
</feature>
<dbReference type="AlphaFoldDB" id="A0A1A0QLR4"/>
<keyword evidence="6" id="KW-0479">Metal-binding</keyword>
<evidence type="ECO:0000256" key="8">
    <source>
        <dbReference type="ARBA" id="ARBA00022989"/>
    </source>
</evidence>
<dbReference type="Pfam" id="PF01292">
    <property type="entry name" value="Ni_hydr_CYTB"/>
    <property type="match status" value="1"/>
</dbReference>
<keyword evidence="7" id="KW-0249">Electron transport</keyword>
<feature type="transmembrane region" description="Helical" evidence="12">
    <location>
        <begin position="105"/>
        <end position="126"/>
    </location>
</feature>
<dbReference type="GO" id="GO:0005886">
    <property type="term" value="C:plasma membrane"/>
    <property type="evidence" value="ECO:0007669"/>
    <property type="project" value="UniProtKB-SubCell"/>
</dbReference>
<evidence type="ECO:0000256" key="1">
    <source>
        <dbReference type="ARBA" id="ARBA00004651"/>
    </source>
</evidence>
<evidence type="ECO:0000256" key="7">
    <source>
        <dbReference type="ARBA" id="ARBA00022982"/>
    </source>
</evidence>
<dbReference type="GO" id="GO:0009055">
    <property type="term" value="F:electron transfer activity"/>
    <property type="evidence" value="ECO:0007669"/>
    <property type="project" value="InterPro"/>
</dbReference>
<keyword evidence="3" id="KW-1003">Cell membrane</keyword>
<dbReference type="InterPro" id="IPR011577">
    <property type="entry name" value="Cyt_b561_bac/Ni-Hgenase"/>
</dbReference>